<sequence>MGGVVVVAVIGRAVVGVVVVAVIGRAVVGRAVVGVVVIAVVGRAVSEVPVFIVGRGVMVGGSVLTVIHAIRIQHAVPQMLRAAMRCKTVLTLGAVDRMVIAMIATAAITVKYRRVAITGVGALCVHIDQLREGTL</sequence>
<comment type="caution">
    <text evidence="2">The sequence shown here is derived from an EMBL/GenBank/DDBJ whole genome shotgun (WGS) entry which is preliminary data.</text>
</comment>
<keyword evidence="1" id="KW-0812">Transmembrane</keyword>
<organism evidence="2 3">
    <name type="scientific">Mycobacterium asiaticum</name>
    <dbReference type="NCBI Taxonomy" id="1790"/>
    <lineage>
        <taxon>Bacteria</taxon>
        <taxon>Bacillati</taxon>
        <taxon>Actinomycetota</taxon>
        <taxon>Actinomycetes</taxon>
        <taxon>Mycobacteriales</taxon>
        <taxon>Mycobacteriaceae</taxon>
        <taxon>Mycobacterium</taxon>
    </lineage>
</organism>
<feature type="transmembrane region" description="Helical" evidence="1">
    <location>
        <begin position="6"/>
        <end position="23"/>
    </location>
</feature>
<evidence type="ECO:0000313" key="3">
    <source>
        <dbReference type="Proteomes" id="UP000093925"/>
    </source>
</evidence>
<feature type="transmembrane region" description="Helical" evidence="1">
    <location>
        <begin position="90"/>
        <end position="110"/>
    </location>
</feature>
<proteinExistence type="predicted"/>
<name>A0A1A3KYM7_MYCAS</name>
<evidence type="ECO:0000256" key="1">
    <source>
        <dbReference type="SAM" id="Phobius"/>
    </source>
</evidence>
<dbReference type="Proteomes" id="UP000093925">
    <property type="component" value="Unassembled WGS sequence"/>
</dbReference>
<dbReference type="EMBL" id="LZLM01000013">
    <property type="protein sequence ID" value="OBJ90327.1"/>
    <property type="molecule type" value="Genomic_DNA"/>
</dbReference>
<keyword evidence="1" id="KW-1133">Transmembrane helix</keyword>
<dbReference type="AlphaFoldDB" id="A0A1A3KYM7"/>
<evidence type="ECO:0000313" key="2">
    <source>
        <dbReference type="EMBL" id="OBJ90327.1"/>
    </source>
</evidence>
<accession>A0A1A3KYM7</accession>
<feature type="transmembrane region" description="Helical" evidence="1">
    <location>
        <begin position="28"/>
        <end position="46"/>
    </location>
</feature>
<reference evidence="2 3" key="1">
    <citation type="submission" date="2016-06" db="EMBL/GenBank/DDBJ databases">
        <authorList>
            <person name="Kjaerup R.B."/>
            <person name="Dalgaard T.S."/>
            <person name="Juul-Madsen H.R."/>
        </authorList>
    </citation>
    <scope>NUCLEOTIDE SEQUENCE [LARGE SCALE GENOMIC DNA]</scope>
    <source>
        <strain evidence="2 3">1276495.2</strain>
    </source>
</reference>
<keyword evidence="1" id="KW-0472">Membrane</keyword>
<protein>
    <submittedName>
        <fullName evidence="2">Uncharacterized protein</fullName>
    </submittedName>
</protein>
<gene>
    <name evidence="2" type="ORF">A5640_02925</name>
</gene>